<feature type="transmembrane region" description="Helical" evidence="1">
    <location>
        <begin position="6"/>
        <end position="38"/>
    </location>
</feature>
<reference evidence="2 3" key="1">
    <citation type="submission" date="2014-02" db="EMBL/GenBank/DDBJ databases">
        <authorList>
            <person name="Sears C."/>
            <person name="Carroll K."/>
            <person name="Sack B.R."/>
            <person name="Qadri F."/>
            <person name="Myers L.L."/>
            <person name="Chung G.-T."/>
            <person name="Escheverria P."/>
            <person name="Fraser C.M."/>
            <person name="Sadzewicz L."/>
            <person name="Shefchek K.A."/>
            <person name="Tallon L."/>
            <person name="Das S.P."/>
            <person name="Daugherty S."/>
            <person name="Mongodin E.F."/>
        </authorList>
    </citation>
    <scope>NUCLEOTIDE SEQUENCE [LARGE SCALE GENOMIC DNA]</scope>
    <source>
        <strain evidence="3">3998T(B)3</strain>
    </source>
</reference>
<dbReference type="InterPro" id="IPR013783">
    <property type="entry name" value="Ig-like_fold"/>
</dbReference>
<proteinExistence type="predicted"/>
<dbReference type="Gene3D" id="3.40.30.10">
    <property type="entry name" value="Glutaredoxin"/>
    <property type="match status" value="1"/>
</dbReference>
<keyword evidence="1" id="KW-1133">Transmembrane helix</keyword>
<comment type="caution">
    <text evidence="2">The sequence shown here is derived from an EMBL/GenBank/DDBJ whole genome shotgun (WGS) entry which is preliminary data.</text>
</comment>
<gene>
    <name evidence="2" type="ORF">M125_5554</name>
</gene>
<name>A0A015TZ97_BACFG</name>
<dbReference type="Proteomes" id="UP000020773">
    <property type="component" value="Unassembled WGS sequence"/>
</dbReference>
<accession>A0A015TZ97</accession>
<keyword evidence="1" id="KW-0812">Transmembrane</keyword>
<dbReference type="RefSeq" id="WP_032579307.1">
    <property type="nucleotide sequence ID" value="NZ_JGDB01000375.1"/>
</dbReference>
<dbReference type="InterPro" id="IPR011467">
    <property type="entry name" value="DUF1573"/>
</dbReference>
<dbReference type="Pfam" id="PF07610">
    <property type="entry name" value="DUF1573"/>
    <property type="match status" value="1"/>
</dbReference>
<dbReference type="Gene3D" id="2.60.40.10">
    <property type="entry name" value="Immunoglobulins"/>
    <property type="match status" value="1"/>
</dbReference>
<protein>
    <recommendedName>
        <fullName evidence="4">DUF1573 domain-containing protein</fullName>
    </recommendedName>
</protein>
<evidence type="ECO:0000256" key="1">
    <source>
        <dbReference type="SAM" id="Phobius"/>
    </source>
</evidence>
<organism evidence="2 3">
    <name type="scientific">Bacteroides fragilis str. 3998T(B)3</name>
    <dbReference type="NCBI Taxonomy" id="1339316"/>
    <lineage>
        <taxon>Bacteria</taxon>
        <taxon>Pseudomonadati</taxon>
        <taxon>Bacteroidota</taxon>
        <taxon>Bacteroidia</taxon>
        <taxon>Bacteroidales</taxon>
        <taxon>Bacteroidaceae</taxon>
        <taxon>Bacteroides</taxon>
    </lineage>
</organism>
<evidence type="ECO:0000313" key="3">
    <source>
        <dbReference type="Proteomes" id="UP000020773"/>
    </source>
</evidence>
<keyword evidence="1" id="KW-0472">Membrane</keyword>
<evidence type="ECO:0008006" key="4">
    <source>
        <dbReference type="Google" id="ProtNLM"/>
    </source>
</evidence>
<dbReference type="AlphaFoldDB" id="A0A015TZ97"/>
<dbReference type="EMBL" id="JGDB01000375">
    <property type="protein sequence ID" value="EXY87817.1"/>
    <property type="molecule type" value="Genomic_DNA"/>
</dbReference>
<evidence type="ECO:0000313" key="2">
    <source>
        <dbReference type="EMBL" id="EXY87817.1"/>
    </source>
</evidence>
<sequence>MGLCGYFFVYLASGFVVGVKCLLLMRAIFIFVCILLFVSCQNSDKSRIAHMIDEWDGKEIIYPDDLVFTTMGEDTVKWFLKDSRYTIVTYADSIGCMECKLKLPVWKDFISYLDSVSDHTVKVIFILHPRDKKEMVHLLEYNDFSYPVCLDIKGSFDKINKIPSNLAFQTFLLDNRNKVIAIGNPIHNPNVRTLYLNLILSDSICESRDLIQTKISLPETIDMGVFDWSEEKEAMLIIKNLGVVSLTVENIVTSCGCTSVEYSRRPVSLKDSLVIKIKYKAESPGYFNKDIAIYCNVPSSPVYVKLSGKAQ</sequence>
<dbReference type="PATRIC" id="fig|1339316.3.peg.5227"/>